<accession>A0AAP8MBL7</accession>
<dbReference type="AlphaFoldDB" id="A0AAP8MBL7"/>
<comment type="caution">
    <text evidence="4">The sequence shown here is derived from an EMBL/GenBank/DDBJ whole genome shotgun (WGS) entry which is preliminary data.</text>
</comment>
<dbReference type="GO" id="GO:0006508">
    <property type="term" value="P:proteolysis"/>
    <property type="evidence" value="ECO:0007669"/>
    <property type="project" value="InterPro"/>
</dbReference>
<feature type="domain" description="Gingipain" evidence="3">
    <location>
        <begin position="458"/>
        <end position="799"/>
    </location>
</feature>
<gene>
    <name evidence="4" type="ORF">C0029_17555</name>
</gene>
<dbReference type="Gene3D" id="3.40.50.1460">
    <property type="match status" value="1"/>
</dbReference>
<dbReference type="Gene3D" id="3.40.50.10390">
    <property type="entry name" value="Gingipain r, domain 1"/>
    <property type="match status" value="1"/>
</dbReference>
<feature type="signal peptide" evidence="2">
    <location>
        <begin position="1"/>
        <end position="45"/>
    </location>
</feature>
<reference evidence="4 5" key="1">
    <citation type="submission" date="2018-01" db="EMBL/GenBank/DDBJ databases">
        <title>The draft genome sequence of Halioglobus japonicus S1-36.</title>
        <authorList>
            <person name="Du Z.-J."/>
            <person name="Shi M.-J."/>
        </authorList>
    </citation>
    <scope>NUCLEOTIDE SEQUENCE [LARGE SCALE GENOMIC DNA]</scope>
    <source>
        <strain evidence="4 5">S1-36</strain>
    </source>
</reference>
<keyword evidence="5" id="KW-1185">Reference proteome</keyword>
<dbReference type="GO" id="GO:0008234">
    <property type="term" value="F:cysteine-type peptidase activity"/>
    <property type="evidence" value="ECO:0007669"/>
    <property type="project" value="InterPro"/>
</dbReference>
<evidence type="ECO:0000256" key="1">
    <source>
        <dbReference type="ARBA" id="ARBA00022729"/>
    </source>
</evidence>
<dbReference type="Pfam" id="PF01364">
    <property type="entry name" value="Peptidase_C25"/>
    <property type="match status" value="1"/>
</dbReference>
<dbReference type="InterPro" id="IPR029031">
    <property type="entry name" value="Gingipain_N_sf"/>
</dbReference>
<name>A0AAP8MBL7_9GAMM</name>
<evidence type="ECO:0000313" key="4">
    <source>
        <dbReference type="EMBL" id="PLW84806.1"/>
    </source>
</evidence>
<dbReference type="Proteomes" id="UP000235162">
    <property type="component" value="Unassembled WGS sequence"/>
</dbReference>
<dbReference type="InterPro" id="IPR029030">
    <property type="entry name" value="Caspase-like_dom_sf"/>
</dbReference>
<keyword evidence="1 2" id="KW-0732">Signal</keyword>
<evidence type="ECO:0000313" key="5">
    <source>
        <dbReference type="Proteomes" id="UP000235162"/>
    </source>
</evidence>
<proteinExistence type="predicted"/>
<sequence>MTACDLSNRWERLMPLSGKYNAARAGIGAAALALGLIAASAGTQAAPRSSEQATWGEWQAISGGFVGRRREPHGMGVSRAERQALPSPAKLSRNSFRGSDLAAVSAKESVPPSGHVWLYTQGDGVQSVSIAELALKMGKSEASIRDRADQGRLVLRNARKGVAWYYDAAGDSIQFVAETYDTFFTSENAYHLKFGGGKRALRMAVAVGEGPAETALTAFPETLLFEEEPDMVYIPWAVAEEPEADFWFWDVLSTGFPDFITREFTFDAPDPDVSGNANLRVRLRGASELQTGDDHYVTVALNGVDVAAQSFDGFQEVVISAAAVQDYLMMDGTNTVALTISGIPDGGSRVYVDDIELDYQRQPVAKDGFLRVHNAVGGLQSVSGFSSDQISVYEVADGGSSVRQDVAVVDGGTDGFIASFDALAGADYVVMQQGTAALPEVAIDERSSLQKRSNGSDYLIIAPRSLTEFAEELASYRRQMFGAVKIVWLEDIYDQYAQGRKDPAAVTLFMEKVRKRWSQVPSYVVLLGKGSLDLKDRMGYGDGVLPVRFVSTPWSIVASDDALLGNDGRNDLAIGRIAVTTNEDGLLYLQKMQAYEEDLLYGNFASHDKAVLFADNADSAGDFPANTVEKGAYLGNEGGFFTVEQNVHVSGTAVRTAFNDPETWNSGYVSYDGHGSTQQLGNYSENFFNESAAASLTNTGRPIFSALTCSAGNDWYPNYLSLASALVLNPDGGAIAALAPAGASLDADAHTLGMSLAEGLFETNESIGNAATAAKAANVGVIRDFMPLIYDVKGDPALNAR</sequence>
<evidence type="ECO:0000259" key="3">
    <source>
        <dbReference type="Pfam" id="PF01364"/>
    </source>
</evidence>
<dbReference type="EMBL" id="PKUR01000005">
    <property type="protein sequence ID" value="PLW84806.1"/>
    <property type="molecule type" value="Genomic_DNA"/>
</dbReference>
<organism evidence="4 5">
    <name type="scientific">Halioglobus japonicus</name>
    <dbReference type="NCBI Taxonomy" id="930805"/>
    <lineage>
        <taxon>Bacteria</taxon>
        <taxon>Pseudomonadati</taxon>
        <taxon>Pseudomonadota</taxon>
        <taxon>Gammaproteobacteria</taxon>
        <taxon>Cellvibrionales</taxon>
        <taxon>Halieaceae</taxon>
        <taxon>Halioglobus</taxon>
    </lineage>
</organism>
<dbReference type="SUPFAM" id="SSF52129">
    <property type="entry name" value="Caspase-like"/>
    <property type="match status" value="1"/>
</dbReference>
<evidence type="ECO:0000256" key="2">
    <source>
        <dbReference type="SAM" id="SignalP"/>
    </source>
</evidence>
<dbReference type="InterPro" id="IPR001769">
    <property type="entry name" value="Gingipain"/>
</dbReference>
<feature type="chain" id="PRO_5043035049" description="Gingipain domain-containing protein" evidence="2">
    <location>
        <begin position="46"/>
        <end position="801"/>
    </location>
</feature>
<protein>
    <recommendedName>
        <fullName evidence="3">Gingipain domain-containing protein</fullName>
    </recommendedName>
</protein>